<feature type="transmembrane region" description="Helical" evidence="6">
    <location>
        <begin position="62"/>
        <end position="89"/>
    </location>
</feature>
<evidence type="ECO:0000256" key="6">
    <source>
        <dbReference type="SAM" id="Phobius"/>
    </source>
</evidence>
<gene>
    <name evidence="7" type="ORF">SAMN04488078_10915</name>
</gene>
<reference evidence="7 8" key="1">
    <citation type="submission" date="2017-06" db="EMBL/GenBank/DDBJ databases">
        <authorList>
            <person name="Kim H.J."/>
            <person name="Triplett B.A."/>
        </authorList>
    </citation>
    <scope>NUCLEOTIDE SEQUENCE [LARGE SCALE GENOMIC DNA]</scope>
    <source>
        <strain evidence="7 8">DSM 11445</strain>
    </source>
</reference>
<dbReference type="GO" id="GO:0055085">
    <property type="term" value="P:transmembrane transport"/>
    <property type="evidence" value="ECO:0007669"/>
    <property type="project" value="TreeGrafter"/>
</dbReference>
<protein>
    <submittedName>
        <fullName evidence="7">Predicted PurR-regulated permease PerM</fullName>
    </submittedName>
</protein>
<dbReference type="EMBL" id="FZON01000091">
    <property type="protein sequence ID" value="SNT29850.1"/>
    <property type="molecule type" value="Genomic_DNA"/>
</dbReference>
<name>A0A239LHS5_9RHOB</name>
<dbReference type="OrthoDB" id="9799225at2"/>
<keyword evidence="4 6" id="KW-1133">Transmembrane helix</keyword>
<dbReference type="AlphaFoldDB" id="A0A239LHS5"/>
<dbReference type="Pfam" id="PF01594">
    <property type="entry name" value="AI-2E_transport"/>
    <property type="match status" value="1"/>
</dbReference>
<feature type="transmembrane region" description="Helical" evidence="6">
    <location>
        <begin position="195"/>
        <end position="216"/>
    </location>
</feature>
<feature type="transmembrane region" description="Helical" evidence="6">
    <location>
        <begin position="20"/>
        <end position="41"/>
    </location>
</feature>
<dbReference type="PANTHER" id="PTHR21716">
    <property type="entry name" value="TRANSMEMBRANE PROTEIN"/>
    <property type="match status" value="1"/>
</dbReference>
<dbReference type="PANTHER" id="PTHR21716:SF64">
    <property type="entry name" value="AI-2 TRANSPORT PROTEIN TQSA"/>
    <property type="match status" value="1"/>
</dbReference>
<dbReference type="Proteomes" id="UP000198440">
    <property type="component" value="Unassembled WGS sequence"/>
</dbReference>
<keyword evidence="5 6" id="KW-0472">Membrane</keyword>
<evidence type="ECO:0000256" key="2">
    <source>
        <dbReference type="ARBA" id="ARBA00009773"/>
    </source>
</evidence>
<organism evidence="7 8">
    <name type="scientific">Antarctobacter heliothermus</name>
    <dbReference type="NCBI Taxonomy" id="74033"/>
    <lineage>
        <taxon>Bacteria</taxon>
        <taxon>Pseudomonadati</taxon>
        <taxon>Pseudomonadota</taxon>
        <taxon>Alphaproteobacteria</taxon>
        <taxon>Rhodobacterales</taxon>
        <taxon>Roseobacteraceae</taxon>
        <taxon>Antarctobacter</taxon>
    </lineage>
</organism>
<feature type="transmembrane region" description="Helical" evidence="6">
    <location>
        <begin position="137"/>
        <end position="158"/>
    </location>
</feature>
<feature type="transmembrane region" description="Helical" evidence="6">
    <location>
        <begin position="222"/>
        <end position="249"/>
    </location>
</feature>
<dbReference type="GO" id="GO:0016020">
    <property type="term" value="C:membrane"/>
    <property type="evidence" value="ECO:0007669"/>
    <property type="project" value="UniProtKB-SubCell"/>
</dbReference>
<feature type="transmembrane region" description="Helical" evidence="6">
    <location>
        <begin position="298"/>
        <end position="324"/>
    </location>
</feature>
<keyword evidence="3 6" id="KW-0812">Transmembrane</keyword>
<evidence type="ECO:0000256" key="5">
    <source>
        <dbReference type="ARBA" id="ARBA00023136"/>
    </source>
</evidence>
<evidence type="ECO:0000313" key="7">
    <source>
        <dbReference type="EMBL" id="SNT29850.1"/>
    </source>
</evidence>
<comment type="subcellular location">
    <subcellularLocation>
        <location evidence="1">Membrane</location>
        <topology evidence="1">Multi-pass membrane protein</topology>
    </subcellularLocation>
</comment>
<accession>A0A239LHS5</accession>
<proteinExistence type="inferred from homology"/>
<sequence length="343" mass="37621">MRSVTYATALTLMLGWLLWIGKPILLPVFAAVISVYILSTAAASMQALPMLCRLPAWARRGLILILFTIFVVMLFILVINNLVQVVAILPQYETNLEQLISRNASLLGIENEPTWENLRRATLDQIDVGSWMTPALLSLRGFGVTLFLVVLYSSFLIAERGVMARKVMIAMGDEEVGVRAISLLSRINERIGQYLFVKTVLNVILGAISFVIMLLLGIEFALFWAVLIAFLNYIPYLGSMIGVIFPVLLSLAQFGTFSMAGTVMVTLTAAQIFVAFILEPRMMGRAFNLSPFVVLLALAFWSTLWGLPGALLAVPLTVSLVLVLAELKTTHPIAVLLSASGKV</sequence>
<evidence type="ECO:0000256" key="3">
    <source>
        <dbReference type="ARBA" id="ARBA00022692"/>
    </source>
</evidence>
<comment type="similarity">
    <text evidence="2">Belongs to the autoinducer-2 exporter (AI-2E) (TC 2.A.86) family.</text>
</comment>
<evidence type="ECO:0000256" key="1">
    <source>
        <dbReference type="ARBA" id="ARBA00004141"/>
    </source>
</evidence>
<dbReference type="InterPro" id="IPR002549">
    <property type="entry name" value="AI-2E-like"/>
</dbReference>
<feature type="transmembrane region" description="Helical" evidence="6">
    <location>
        <begin position="256"/>
        <end position="278"/>
    </location>
</feature>
<evidence type="ECO:0000256" key="4">
    <source>
        <dbReference type="ARBA" id="ARBA00022989"/>
    </source>
</evidence>
<evidence type="ECO:0000313" key="8">
    <source>
        <dbReference type="Proteomes" id="UP000198440"/>
    </source>
</evidence>